<keyword evidence="6 10" id="KW-0406">Ion transport</keyword>
<dbReference type="GO" id="GO:0016471">
    <property type="term" value="C:vacuolar proton-transporting V-type ATPase complex"/>
    <property type="evidence" value="ECO:0007669"/>
    <property type="project" value="TreeGrafter"/>
</dbReference>
<feature type="transmembrane region" description="Helical" evidence="10">
    <location>
        <begin position="367"/>
        <end position="400"/>
    </location>
</feature>
<keyword evidence="3 10" id="KW-0813">Transport</keyword>
<comment type="similarity">
    <text evidence="2 10">Belongs to the V-ATPase 116 kDa subunit family.</text>
</comment>
<feature type="transmembrane region" description="Helical" evidence="10">
    <location>
        <begin position="412"/>
        <end position="437"/>
    </location>
</feature>
<dbReference type="EMBL" id="LFWV01000043">
    <property type="protein sequence ID" value="KON31074.1"/>
    <property type="molecule type" value="Genomic_DNA"/>
</dbReference>
<evidence type="ECO:0000256" key="8">
    <source>
        <dbReference type="ARBA" id="ARBA00059506"/>
    </source>
</evidence>
<evidence type="ECO:0000256" key="4">
    <source>
        <dbReference type="ARBA" id="ARBA00022692"/>
    </source>
</evidence>
<evidence type="ECO:0000313" key="11">
    <source>
        <dbReference type="EMBL" id="KON31074.1"/>
    </source>
</evidence>
<dbReference type="PANTHER" id="PTHR11629:SF63">
    <property type="entry name" value="V-TYPE PROTON ATPASE SUBUNIT A"/>
    <property type="match status" value="1"/>
</dbReference>
<feature type="transmembrane region" description="Helical" evidence="10">
    <location>
        <begin position="538"/>
        <end position="562"/>
    </location>
</feature>
<dbReference type="GO" id="GO:0033179">
    <property type="term" value="C:proton-transporting V-type ATPase, V0 domain"/>
    <property type="evidence" value="ECO:0007669"/>
    <property type="project" value="InterPro"/>
</dbReference>
<comment type="function">
    <text evidence="8">Component of the A-type ATP synthase that produces ATP from ADP in the presence of a proton gradient across the membrane.</text>
</comment>
<evidence type="ECO:0000256" key="2">
    <source>
        <dbReference type="ARBA" id="ARBA00009904"/>
    </source>
</evidence>
<comment type="subcellular location">
    <subcellularLocation>
        <location evidence="1">Membrane</location>
        <topology evidence="1">Multi-pass membrane protein</topology>
    </subcellularLocation>
</comment>
<evidence type="ECO:0000256" key="10">
    <source>
        <dbReference type="RuleBase" id="RU361189"/>
    </source>
</evidence>
<evidence type="ECO:0000256" key="5">
    <source>
        <dbReference type="ARBA" id="ARBA00022989"/>
    </source>
</evidence>
<name>A0A0M0BRM1_9ARCH</name>
<evidence type="ECO:0000256" key="9">
    <source>
        <dbReference type="ARBA" id="ARBA00068671"/>
    </source>
</evidence>
<feature type="transmembrane region" description="Helical" evidence="10">
    <location>
        <begin position="616"/>
        <end position="639"/>
    </location>
</feature>
<dbReference type="PANTHER" id="PTHR11629">
    <property type="entry name" value="VACUOLAR PROTON ATPASES"/>
    <property type="match status" value="1"/>
</dbReference>
<gene>
    <name evidence="11" type="ORF">AC478_03315</name>
</gene>
<dbReference type="GO" id="GO:0007035">
    <property type="term" value="P:vacuolar acidification"/>
    <property type="evidence" value="ECO:0007669"/>
    <property type="project" value="TreeGrafter"/>
</dbReference>
<feature type="transmembrane region" description="Helical" evidence="10">
    <location>
        <begin position="505"/>
        <end position="526"/>
    </location>
</feature>
<feature type="transmembrane region" description="Helical" evidence="10">
    <location>
        <begin position="472"/>
        <end position="493"/>
    </location>
</feature>
<evidence type="ECO:0000256" key="6">
    <source>
        <dbReference type="ARBA" id="ARBA00023065"/>
    </source>
</evidence>
<keyword evidence="5 10" id="KW-1133">Transmembrane helix</keyword>
<proteinExistence type="inferred from homology"/>
<dbReference type="GO" id="GO:0046961">
    <property type="term" value="F:proton-transporting ATPase activity, rotational mechanism"/>
    <property type="evidence" value="ECO:0007669"/>
    <property type="project" value="InterPro"/>
</dbReference>
<keyword evidence="4 10" id="KW-0812">Transmembrane</keyword>
<dbReference type="Pfam" id="PF01496">
    <property type="entry name" value="V_ATPase_I"/>
    <property type="match status" value="2"/>
</dbReference>
<dbReference type="Proteomes" id="UP000054016">
    <property type="component" value="Unassembled WGS sequence"/>
</dbReference>
<organism evidence="11 12">
    <name type="scientific">miscellaneous Crenarchaeota group-1 archaeon SG8-32-3</name>
    <dbReference type="NCBI Taxonomy" id="1685125"/>
    <lineage>
        <taxon>Archaea</taxon>
        <taxon>Candidatus Bathyarchaeota</taxon>
        <taxon>MCG-1</taxon>
    </lineage>
</organism>
<keyword evidence="7 10" id="KW-0472">Membrane</keyword>
<evidence type="ECO:0000256" key="3">
    <source>
        <dbReference type="ARBA" id="ARBA00022448"/>
    </source>
</evidence>
<evidence type="ECO:0000256" key="1">
    <source>
        <dbReference type="ARBA" id="ARBA00004141"/>
    </source>
</evidence>
<evidence type="ECO:0000313" key="12">
    <source>
        <dbReference type="Proteomes" id="UP000054016"/>
    </source>
</evidence>
<dbReference type="GO" id="GO:0051117">
    <property type="term" value="F:ATPase binding"/>
    <property type="evidence" value="ECO:0007669"/>
    <property type="project" value="TreeGrafter"/>
</dbReference>
<feature type="transmembrane region" description="Helical" evidence="10">
    <location>
        <begin position="583"/>
        <end position="604"/>
    </location>
</feature>
<dbReference type="AlphaFoldDB" id="A0A0M0BRM1"/>
<evidence type="ECO:0000256" key="7">
    <source>
        <dbReference type="ARBA" id="ARBA00023136"/>
    </source>
</evidence>
<dbReference type="InterPro" id="IPR002490">
    <property type="entry name" value="V-ATPase_116kDa_su"/>
</dbReference>
<sequence length="664" mass="74493">MGVAHSINVNRERESFEGLLEEYAVPCEVADQCSDILTRADYQLEKLEQKPEELSDKPPLPPKPTLKEILDEMEKKLSETEDKAQPFIETITSSSNLARKIDQTLRKWKKNRKTDFKSTSLPQKSPQETLLNAGQRLTELERRFAEIDTTATRCSNIVSRTSQISKSLKFNVKEVPIQKVPLPPGEKFFAFIEARLSEIEKALTANKSNEDVTKEVLTIKATVTHLIEQVPHAKADIIKQTLELRNLVEMIKQSIRTNPELKAVHFDLLSLREMAKEIEELIKVESNMGRCGTTVFFEVWVPKAQLEKVVEEIKNIAKGKCVIEEVPPSSKDVVPTVIKPVPRFFEAFEKLTFSLGYPRPEEINPVLLMAVTFPFLFGIMFADVGQGAILLAVGLIILYFRGKVDINKVGDIMRYFIVSGGLFVLCGTSAIIFGFLFGEFFGPSGVLHPILLAEIGPFQIGGFDPMHEPLGMLRFAILIGVIMLSLGLVMRVVNNFKKRRPKNALISSFWIWLLLGGFFIWIYWGGISNITRWFAEGIFMFLGLIATPVALICIVTATSGSIMEGIDFSIEVLIESLDHTISFSRLAALFLTHTALNYMFLIIAGVENGVFTLQSIPIIIVGSILALSIEGLVVFVHCLRLHWVELLPEFYSGKGVPYDPLKVK</sequence>
<reference evidence="12" key="1">
    <citation type="submission" date="2015-06" db="EMBL/GenBank/DDBJ databases">
        <title>New insights into the roles of widespread benthic archaea in carbon and nitrogen cycling.</title>
        <authorList>
            <person name="Lazar C.S."/>
            <person name="Baker B.J."/>
            <person name="Seitz K.W."/>
            <person name="Hyde A.S."/>
            <person name="Dick G.J."/>
            <person name="Hinrichs K.-U."/>
            <person name="Teske A.P."/>
        </authorList>
    </citation>
    <scope>NUCLEOTIDE SEQUENCE [LARGE SCALE GENOMIC DNA]</scope>
</reference>
<protein>
    <recommendedName>
        <fullName evidence="9 10">A-type ATP synthase subunit I</fullName>
    </recommendedName>
</protein>
<comment type="caution">
    <text evidence="11">The sequence shown here is derived from an EMBL/GenBank/DDBJ whole genome shotgun (WGS) entry which is preliminary data.</text>
</comment>
<accession>A0A0M0BRM1</accession>